<protein>
    <submittedName>
        <fullName evidence="1">Uncharacterized protein</fullName>
    </submittedName>
</protein>
<accession>A0A4R5DCG6</accession>
<name>A0A4R5DCG6_9ACTN</name>
<organism evidence="1 2">
    <name type="scientific">Jiangella asiatica</name>
    <dbReference type="NCBI Taxonomy" id="2530372"/>
    <lineage>
        <taxon>Bacteria</taxon>
        <taxon>Bacillati</taxon>
        <taxon>Actinomycetota</taxon>
        <taxon>Actinomycetes</taxon>
        <taxon>Jiangellales</taxon>
        <taxon>Jiangellaceae</taxon>
        <taxon>Jiangella</taxon>
    </lineage>
</organism>
<dbReference type="OrthoDB" id="9791620at2"/>
<dbReference type="EMBL" id="SMKZ01000013">
    <property type="protein sequence ID" value="TDE10667.1"/>
    <property type="molecule type" value="Genomic_DNA"/>
</dbReference>
<evidence type="ECO:0000313" key="1">
    <source>
        <dbReference type="EMBL" id="TDE10667.1"/>
    </source>
</evidence>
<dbReference type="InParanoid" id="A0A4R5DCG6"/>
<sequence>MTEARIRDATTAEQQALNIEQRLITDANTLRDLVTDPLRVGASNPLRGDPRAEFGSTAAGLGALIRMRSFDSETS</sequence>
<gene>
    <name evidence="1" type="ORF">E1269_11375</name>
</gene>
<dbReference type="Proteomes" id="UP000294739">
    <property type="component" value="Unassembled WGS sequence"/>
</dbReference>
<proteinExistence type="predicted"/>
<comment type="caution">
    <text evidence="1">The sequence shown here is derived from an EMBL/GenBank/DDBJ whole genome shotgun (WGS) entry which is preliminary data.</text>
</comment>
<evidence type="ECO:0000313" key="2">
    <source>
        <dbReference type="Proteomes" id="UP000294739"/>
    </source>
</evidence>
<dbReference type="RefSeq" id="WP_131894457.1">
    <property type="nucleotide sequence ID" value="NZ_SMKZ01000013.1"/>
</dbReference>
<keyword evidence="2" id="KW-1185">Reference proteome</keyword>
<reference evidence="1 2" key="1">
    <citation type="submission" date="2019-03" db="EMBL/GenBank/DDBJ databases">
        <title>Draft genome sequences of novel Actinobacteria.</title>
        <authorList>
            <person name="Sahin N."/>
            <person name="Ay H."/>
            <person name="Saygin H."/>
        </authorList>
    </citation>
    <scope>NUCLEOTIDE SEQUENCE [LARGE SCALE GENOMIC DNA]</scope>
    <source>
        <strain evidence="1 2">5K138</strain>
    </source>
</reference>
<dbReference type="AlphaFoldDB" id="A0A4R5DCG6"/>